<dbReference type="InterPro" id="IPR027417">
    <property type="entry name" value="P-loop_NTPase"/>
</dbReference>
<evidence type="ECO:0000259" key="8">
    <source>
        <dbReference type="SMART" id="SM01043"/>
    </source>
</evidence>
<dbReference type="InterPro" id="IPR016032">
    <property type="entry name" value="Sig_transdc_resp-reg_C-effctor"/>
</dbReference>
<dbReference type="SMART" id="SM00862">
    <property type="entry name" value="Trans_reg_C"/>
    <property type="match status" value="1"/>
</dbReference>
<feature type="repeat" description="TPR" evidence="5">
    <location>
        <begin position="715"/>
        <end position="748"/>
    </location>
</feature>
<dbReference type="Pfam" id="PF03704">
    <property type="entry name" value="BTAD"/>
    <property type="match status" value="1"/>
</dbReference>
<dbReference type="InterPro" id="IPR003593">
    <property type="entry name" value="AAA+_ATPase"/>
</dbReference>
<keyword evidence="2" id="KW-0805">Transcription regulation</keyword>
<dbReference type="InterPro" id="IPR036388">
    <property type="entry name" value="WH-like_DNA-bd_sf"/>
</dbReference>
<dbReference type="GO" id="GO:0006355">
    <property type="term" value="P:regulation of DNA-templated transcription"/>
    <property type="evidence" value="ECO:0007669"/>
    <property type="project" value="InterPro"/>
</dbReference>
<evidence type="ECO:0000259" key="6">
    <source>
        <dbReference type="SMART" id="SM00382"/>
    </source>
</evidence>
<keyword evidence="5" id="KW-0802">TPR repeat</keyword>
<organism evidence="9 10">
    <name type="scientific">Phytohabitans rumicis</name>
    <dbReference type="NCBI Taxonomy" id="1076125"/>
    <lineage>
        <taxon>Bacteria</taxon>
        <taxon>Bacillati</taxon>
        <taxon>Actinomycetota</taxon>
        <taxon>Actinomycetes</taxon>
        <taxon>Micromonosporales</taxon>
        <taxon>Micromonosporaceae</taxon>
    </lineage>
</organism>
<dbReference type="SUPFAM" id="SSF46894">
    <property type="entry name" value="C-terminal effector domain of the bipartite response regulators"/>
    <property type="match status" value="1"/>
</dbReference>
<dbReference type="InterPro" id="IPR005158">
    <property type="entry name" value="BTAD"/>
</dbReference>
<dbReference type="SMART" id="SM00382">
    <property type="entry name" value="AAA"/>
    <property type="match status" value="1"/>
</dbReference>
<keyword evidence="3" id="KW-0238">DNA-binding</keyword>
<comment type="caution">
    <text evidence="9">The sequence shown here is derived from an EMBL/GenBank/DDBJ whole genome shotgun (WGS) entry which is preliminary data.</text>
</comment>
<dbReference type="Gene3D" id="1.10.10.10">
    <property type="entry name" value="Winged helix-like DNA-binding domain superfamily/Winged helix DNA-binding domain"/>
    <property type="match status" value="1"/>
</dbReference>
<dbReference type="InterPro" id="IPR051677">
    <property type="entry name" value="AfsR-DnrI-RedD_regulator"/>
</dbReference>
<dbReference type="SMART" id="SM01043">
    <property type="entry name" value="BTAD"/>
    <property type="match status" value="1"/>
</dbReference>
<dbReference type="EMBL" id="BLPG01000001">
    <property type="protein sequence ID" value="GFJ86883.1"/>
    <property type="molecule type" value="Genomic_DNA"/>
</dbReference>
<dbReference type="PANTHER" id="PTHR35807:SF1">
    <property type="entry name" value="TRANSCRIPTIONAL REGULATOR REDD"/>
    <property type="match status" value="1"/>
</dbReference>
<evidence type="ECO:0000256" key="4">
    <source>
        <dbReference type="ARBA" id="ARBA00023163"/>
    </source>
</evidence>
<sequence length="930" mass="101717">MEFHVLGPLRVTRGGTEVALAAAYKQRLTLALLLSRADQTTSTETLVAAVWGDRPPASARRNIQLYVHRLRGCLGAQWLRTDPNGYGVVAGDRLDATRFRQLAAHGRKALQDGSTRQAEATLRAALGLWRGAAYGEFAGCETLAAEADRLDRLRLDAHEDWARAQLALGRHREVITDLTDLVQAHPYRENLYECLMLALYRDGRRAEALELFRRARTLLDEQLGVEPGTTLQRLHQTILRGEEPAVPSPAPPTRVPRHLPVNVAGFVGRRKALGVLDGLLPDSATGPADPPSIVLITGTAGVGKTSLAVHWAHQVADRFPDGQLYVNLRGFDPDQQAMDPVEAIRDFLDAFGVPPDHVPAGPQAQAGLYRSVLADRRVLVVLDNARDAEQVRPLLPSSPRCLALITSRNQLTALLATHGATPLPLDLLTTAEASHLLARRVGAQRIDAEPEAVDDIVGRCAHLPLALAIVAARAATKPRFSLRALADELGRARGRLEAFTGEDLATDVPTVFSWSYHRLTAGAARLFRLLGLHPGPDVAVPAVASLAGVPTGQIRPWLDELTEAHLIIERAPGRYAQHDLLRAYAAELVHASDGEPDRRATVNRMLDHYLHGAHTGSVLLYPHRYAIAEPALTPGVTRVELADHAQALAWFSQEYAVLLAAIQLAGGTGHDAHTWQLAWALYTYADRRGHWNQHVTVQHLGLHAAQRLDDPVAQAHSHHCLGSAYTFLERYDEAHRQYERAIGMFDRAGNQVGRAHSHLNRALVFEHDQQLEPALEHAQQSLDLFRAAGHRSGQAKALNAVGWYQAALGQLAPALVNCQQALDLLHEMGDRYGQGLTWDSVGYVQHLIGDYDAALLSYQHSVDLWQELGDRHTEATVLQRLGDSHLATGDADAATDAWRRALAILEDIAHADADQVRHKLAQTSAPPATQ</sequence>
<feature type="repeat" description="TPR" evidence="5">
    <location>
        <begin position="875"/>
        <end position="908"/>
    </location>
</feature>
<dbReference type="Pfam" id="PF00931">
    <property type="entry name" value="NB-ARC"/>
    <property type="match status" value="1"/>
</dbReference>
<dbReference type="GO" id="GO:0043531">
    <property type="term" value="F:ADP binding"/>
    <property type="evidence" value="ECO:0007669"/>
    <property type="project" value="InterPro"/>
</dbReference>
<keyword evidence="4" id="KW-0804">Transcription</keyword>
<proteinExistence type="inferred from homology"/>
<dbReference type="PANTHER" id="PTHR35807">
    <property type="entry name" value="TRANSCRIPTIONAL REGULATOR REDD-RELATED"/>
    <property type="match status" value="1"/>
</dbReference>
<reference evidence="9 10" key="2">
    <citation type="submission" date="2020-03" db="EMBL/GenBank/DDBJ databases">
        <authorList>
            <person name="Ichikawa N."/>
            <person name="Kimura A."/>
            <person name="Kitahashi Y."/>
            <person name="Uohara A."/>
        </authorList>
    </citation>
    <scope>NUCLEOTIDE SEQUENCE [LARGE SCALE GENOMIC DNA]</scope>
    <source>
        <strain evidence="9 10">NBRC 108638</strain>
    </source>
</reference>
<feature type="domain" description="Bacterial transcriptional activator" evidence="8">
    <location>
        <begin position="94"/>
        <end position="239"/>
    </location>
</feature>
<name>A0A6V8KNZ6_9ACTN</name>
<dbReference type="InterPro" id="IPR002182">
    <property type="entry name" value="NB-ARC"/>
</dbReference>
<keyword evidence="10" id="KW-1185">Reference proteome</keyword>
<comment type="similarity">
    <text evidence="1">Belongs to the AfsR/DnrI/RedD regulatory family.</text>
</comment>
<dbReference type="SUPFAM" id="SSF52540">
    <property type="entry name" value="P-loop containing nucleoside triphosphate hydrolases"/>
    <property type="match status" value="1"/>
</dbReference>
<dbReference type="InterPro" id="IPR001867">
    <property type="entry name" value="OmpR/PhoB-type_DNA-bd"/>
</dbReference>
<evidence type="ECO:0000313" key="9">
    <source>
        <dbReference type="EMBL" id="GFJ86883.1"/>
    </source>
</evidence>
<dbReference type="CDD" id="cd15831">
    <property type="entry name" value="BTAD"/>
    <property type="match status" value="1"/>
</dbReference>
<evidence type="ECO:0000256" key="1">
    <source>
        <dbReference type="ARBA" id="ARBA00005820"/>
    </source>
</evidence>
<dbReference type="SUPFAM" id="SSF48452">
    <property type="entry name" value="TPR-like"/>
    <property type="match status" value="2"/>
</dbReference>
<dbReference type="Proteomes" id="UP000482960">
    <property type="component" value="Unassembled WGS sequence"/>
</dbReference>
<reference evidence="9 10" key="1">
    <citation type="submission" date="2020-03" db="EMBL/GenBank/DDBJ databases">
        <title>Whole genome shotgun sequence of Phytohabitans rumicis NBRC 108638.</title>
        <authorList>
            <person name="Komaki H."/>
            <person name="Tamura T."/>
        </authorList>
    </citation>
    <scope>NUCLEOTIDE SEQUENCE [LARGE SCALE GENOMIC DNA]</scope>
    <source>
        <strain evidence="9 10">NBRC 108638</strain>
    </source>
</reference>
<dbReference type="PRINTS" id="PR00364">
    <property type="entry name" value="DISEASERSIST"/>
</dbReference>
<dbReference type="SMART" id="SM00028">
    <property type="entry name" value="TPR"/>
    <property type="match status" value="6"/>
</dbReference>
<feature type="domain" description="OmpR/PhoB-type" evidence="7">
    <location>
        <begin position="15"/>
        <end position="90"/>
    </location>
</feature>
<dbReference type="Pfam" id="PF00486">
    <property type="entry name" value="Trans_reg_C"/>
    <property type="match status" value="1"/>
</dbReference>
<evidence type="ECO:0000256" key="5">
    <source>
        <dbReference type="PROSITE-ProRule" id="PRU00339"/>
    </source>
</evidence>
<dbReference type="Gene3D" id="1.25.40.10">
    <property type="entry name" value="Tetratricopeptide repeat domain"/>
    <property type="match status" value="2"/>
</dbReference>
<dbReference type="RefSeq" id="WP_173073589.1">
    <property type="nucleotide sequence ID" value="NZ_BAABJB010000026.1"/>
</dbReference>
<dbReference type="GO" id="GO:0000160">
    <property type="term" value="P:phosphorelay signal transduction system"/>
    <property type="evidence" value="ECO:0007669"/>
    <property type="project" value="InterPro"/>
</dbReference>
<dbReference type="AlphaFoldDB" id="A0A6V8KNZ6"/>
<dbReference type="GO" id="GO:0003677">
    <property type="term" value="F:DNA binding"/>
    <property type="evidence" value="ECO:0007669"/>
    <property type="project" value="UniProtKB-KW"/>
</dbReference>
<protein>
    <submittedName>
        <fullName evidence="9">SARP family transcriptional regulator</fullName>
    </submittedName>
</protein>
<dbReference type="Pfam" id="PF13424">
    <property type="entry name" value="TPR_12"/>
    <property type="match status" value="1"/>
</dbReference>
<dbReference type="InterPro" id="IPR019734">
    <property type="entry name" value="TPR_rpt"/>
</dbReference>
<evidence type="ECO:0000259" key="7">
    <source>
        <dbReference type="SMART" id="SM00862"/>
    </source>
</evidence>
<gene>
    <name evidence="9" type="ORF">Prum_005250</name>
</gene>
<evidence type="ECO:0000256" key="2">
    <source>
        <dbReference type="ARBA" id="ARBA00023015"/>
    </source>
</evidence>
<accession>A0A6V8KNZ6</accession>
<dbReference type="InterPro" id="IPR011990">
    <property type="entry name" value="TPR-like_helical_dom_sf"/>
</dbReference>
<evidence type="ECO:0000256" key="3">
    <source>
        <dbReference type="ARBA" id="ARBA00023125"/>
    </source>
</evidence>
<dbReference type="Gene3D" id="3.40.50.300">
    <property type="entry name" value="P-loop containing nucleotide triphosphate hydrolases"/>
    <property type="match status" value="1"/>
</dbReference>
<evidence type="ECO:0000313" key="10">
    <source>
        <dbReference type="Proteomes" id="UP000482960"/>
    </source>
</evidence>
<feature type="domain" description="AAA+ ATPase" evidence="6">
    <location>
        <begin position="290"/>
        <end position="447"/>
    </location>
</feature>
<dbReference type="PROSITE" id="PS50005">
    <property type="entry name" value="TPR"/>
    <property type="match status" value="2"/>
</dbReference>